<evidence type="ECO:0000256" key="1">
    <source>
        <dbReference type="SAM" id="MobiDB-lite"/>
    </source>
</evidence>
<dbReference type="RefSeq" id="WP_275229899.1">
    <property type="nucleotide sequence ID" value="NZ_JARESE010000063.1"/>
</dbReference>
<keyword evidence="4" id="KW-1185">Reference proteome</keyword>
<feature type="domain" description="PilZ" evidence="2">
    <location>
        <begin position="26"/>
        <end position="107"/>
    </location>
</feature>
<evidence type="ECO:0000313" key="3">
    <source>
        <dbReference type="EMBL" id="MDE8653796.1"/>
    </source>
</evidence>
<feature type="compositionally biased region" description="Basic and acidic residues" evidence="1">
    <location>
        <begin position="1"/>
        <end position="10"/>
    </location>
</feature>
<organism evidence="3 4">
    <name type="scientific">Novosphingobium album</name>
    <name type="common">ex Liu et al. 2023</name>
    <dbReference type="NCBI Taxonomy" id="3031130"/>
    <lineage>
        <taxon>Bacteria</taxon>
        <taxon>Pseudomonadati</taxon>
        <taxon>Pseudomonadota</taxon>
        <taxon>Alphaproteobacteria</taxon>
        <taxon>Sphingomonadales</taxon>
        <taxon>Sphingomonadaceae</taxon>
        <taxon>Novosphingobium</taxon>
    </lineage>
</organism>
<sequence>MTQDRDKIDDAADQAQASDAQHDRDQRVAPRFALLLRGAKLLCTRGEFLCIIRDVSETGVKLRLFHPLPTGEQHFLLEQSCGDRFMAELVWERDGEAGFRFASAIDVAHFLAEENLYPRRPIRLNVASPVMLTVERRLVPATLCNISREGARIETAERLAIGQPLRIAGADLPEFDATVCWRKAPAHGLAFRQCMDLGDLARLVATMNLHDGNDKPPHVNVA</sequence>
<dbReference type="Proteomes" id="UP001216253">
    <property type="component" value="Unassembled WGS sequence"/>
</dbReference>
<evidence type="ECO:0000313" key="4">
    <source>
        <dbReference type="Proteomes" id="UP001216253"/>
    </source>
</evidence>
<name>A0ABT5WVA7_9SPHN</name>
<feature type="region of interest" description="Disordered" evidence="1">
    <location>
        <begin position="1"/>
        <end position="24"/>
    </location>
</feature>
<feature type="domain" description="PilZ" evidence="2">
    <location>
        <begin position="119"/>
        <end position="204"/>
    </location>
</feature>
<evidence type="ECO:0000259" key="2">
    <source>
        <dbReference type="Pfam" id="PF07238"/>
    </source>
</evidence>
<dbReference type="SUPFAM" id="SSF141371">
    <property type="entry name" value="PilZ domain-like"/>
    <property type="match status" value="2"/>
</dbReference>
<protein>
    <submittedName>
        <fullName evidence="3">PilZ domain-containing protein</fullName>
    </submittedName>
</protein>
<dbReference type="EMBL" id="JARESE010000063">
    <property type="protein sequence ID" value="MDE8653796.1"/>
    <property type="molecule type" value="Genomic_DNA"/>
</dbReference>
<dbReference type="InterPro" id="IPR009875">
    <property type="entry name" value="PilZ_domain"/>
</dbReference>
<accession>A0ABT5WVA7</accession>
<gene>
    <name evidence="3" type="ORF">PYV00_19050</name>
</gene>
<comment type="caution">
    <text evidence="3">The sequence shown here is derived from an EMBL/GenBank/DDBJ whole genome shotgun (WGS) entry which is preliminary data.</text>
</comment>
<dbReference type="Pfam" id="PF07238">
    <property type="entry name" value="PilZ"/>
    <property type="match status" value="2"/>
</dbReference>
<proteinExistence type="predicted"/>
<reference evidence="3 4" key="1">
    <citation type="submission" date="2023-03" db="EMBL/GenBank/DDBJ databases">
        <title>NovoSphingobium album sp. nov. isolated from polycyclic aromatic hydrocarbons- and heavy-metal polluted soil.</title>
        <authorList>
            <person name="Liu Z."/>
            <person name="Wang K."/>
        </authorList>
    </citation>
    <scope>NUCLEOTIDE SEQUENCE [LARGE SCALE GENOMIC DNA]</scope>
    <source>
        <strain evidence="3 4">H3SJ31-1</strain>
    </source>
</reference>